<gene>
    <name evidence="2" type="ORF">SAMN04487834_101135</name>
</gene>
<dbReference type="Gene3D" id="2.30.29.50">
    <property type="entry name" value="Bacterial Pleckstrin homology domain"/>
    <property type="match status" value="1"/>
</dbReference>
<organism evidence="2 3">
    <name type="scientific">Sharpea azabuensis</name>
    <dbReference type="NCBI Taxonomy" id="322505"/>
    <lineage>
        <taxon>Bacteria</taxon>
        <taxon>Bacillati</taxon>
        <taxon>Bacillota</taxon>
        <taxon>Erysipelotrichia</taxon>
        <taxon>Erysipelotrichales</taxon>
        <taxon>Coprobacillaceae</taxon>
        <taxon>Sharpea</taxon>
    </lineage>
</organism>
<keyword evidence="3" id="KW-1185">Reference proteome</keyword>
<evidence type="ECO:0000259" key="1">
    <source>
        <dbReference type="Pfam" id="PF08000"/>
    </source>
</evidence>
<dbReference type="InterPro" id="IPR012544">
    <property type="entry name" value="PHb"/>
</dbReference>
<dbReference type="PANTHER" id="PTHR35796:SF3">
    <property type="entry name" value="BHLH DOMAIN-CONTAINING PROTEIN"/>
    <property type="match status" value="1"/>
</dbReference>
<dbReference type="Proteomes" id="UP000183028">
    <property type="component" value="Unassembled WGS sequence"/>
</dbReference>
<dbReference type="Pfam" id="PF08000">
    <property type="entry name" value="bPH_1"/>
    <property type="match status" value="1"/>
</dbReference>
<sequence length="129" mass="14296">MANISTGIIGDANIANLKEIELNAVRQEVQMFLVEGEDIIAAFQTVRDQVVFTTKRIIVVNVQGITGKKVSYISYPYAKVLYFGVETAGVMDIDSELILSFADGTKLQFDFKAKVDIKKICATISHYIL</sequence>
<evidence type="ECO:0000313" key="3">
    <source>
        <dbReference type="Proteomes" id="UP000183028"/>
    </source>
</evidence>
<proteinExistence type="predicted"/>
<name>A0A1H6S6B8_9FIRM</name>
<dbReference type="STRING" id="322505.SAMN04487836_12720"/>
<dbReference type="PANTHER" id="PTHR35796">
    <property type="entry name" value="HYPOTHETICAL CYTOSOLIC PROTEIN"/>
    <property type="match status" value="1"/>
</dbReference>
<evidence type="ECO:0000313" key="2">
    <source>
        <dbReference type="EMBL" id="SEI59540.1"/>
    </source>
</evidence>
<dbReference type="InterPro" id="IPR037063">
    <property type="entry name" value="PHb_sf"/>
</dbReference>
<reference evidence="3" key="1">
    <citation type="submission" date="2016-10" db="EMBL/GenBank/DDBJ databases">
        <authorList>
            <person name="Varghese N."/>
        </authorList>
    </citation>
    <scope>NUCLEOTIDE SEQUENCE [LARGE SCALE GENOMIC DNA]</scope>
    <source>
        <strain evidence="3">DSM 20406</strain>
    </source>
</reference>
<feature type="domain" description="Bacterial Pleckstrin homology" evidence="1">
    <location>
        <begin position="10"/>
        <end position="127"/>
    </location>
</feature>
<protein>
    <submittedName>
        <fullName evidence="2">PH domain-containing protein</fullName>
    </submittedName>
</protein>
<dbReference type="CDD" id="cd13225">
    <property type="entry name" value="PH-like_bacteria"/>
    <property type="match status" value="1"/>
</dbReference>
<dbReference type="SUPFAM" id="SSF50729">
    <property type="entry name" value="PH domain-like"/>
    <property type="match status" value="1"/>
</dbReference>
<accession>A0A1H6S6B8</accession>
<dbReference type="RefSeq" id="WP_074731504.1">
    <property type="nucleotide sequence ID" value="NZ_CACVPP010000001.1"/>
</dbReference>
<dbReference type="EMBL" id="FNYK01000011">
    <property type="protein sequence ID" value="SEI59540.1"/>
    <property type="molecule type" value="Genomic_DNA"/>
</dbReference>
<dbReference type="eggNOG" id="ENOG503172B">
    <property type="taxonomic scope" value="Bacteria"/>
</dbReference>
<dbReference type="OrthoDB" id="9803613at2"/>
<dbReference type="AlphaFoldDB" id="A0A1H6S6B8"/>